<protein>
    <recommendedName>
        <fullName evidence="2">Phosphodiesterase delta-like protein</fullName>
    </recommendedName>
</protein>
<dbReference type="PANTHER" id="PTHR12976:SF0">
    <property type="entry name" value="RETINAL ROD RHODOPSIN-SENSITIVE CGMP 3',5'-CYCLIC PHOSPHODIESTERASE SUBUNIT DELTA"/>
    <property type="match status" value="1"/>
</dbReference>
<evidence type="ECO:0000313" key="4">
    <source>
        <dbReference type="EMBL" id="CAF0967044.1"/>
    </source>
</evidence>
<comment type="caution">
    <text evidence="4">The sequence shown here is derived from an EMBL/GenBank/DDBJ whole genome shotgun (WGS) entry which is preliminary data.</text>
</comment>
<dbReference type="Pfam" id="PF05351">
    <property type="entry name" value="GMP_PDE_delta"/>
    <property type="match status" value="1"/>
</dbReference>
<dbReference type="PIRSF" id="PIRSF037825">
    <property type="entry name" value="GMP-Pdiesterase_delta"/>
    <property type="match status" value="1"/>
</dbReference>
<reference evidence="4" key="1">
    <citation type="submission" date="2021-02" db="EMBL/GenBank/DDBJ databases">
        <authorList>
            <person name="Nowell W R."/>
        </authorList>
    </citation>
    <scope>NUCLEOTIDE SEQUENCE</scope>
</reference>
<evidence type="ECO:0000313" key="5">
    <source>
        <dbReference type="Proteomes" id="UP000663828"/>
    </source>
</evidence>
<sequence length="153" mass="17544">MSDGYSSSKRAEDILNGFKLHWMNLRDADSGRILWQSSENLSTPGVEHEARVPKRILKCRAVSREINFSSQEEMQHFRLEQRVFFRGTVIEEWAFTFGFVIPGSTNTWQSLIEAAPESQMIPANLLNGNVVIETKFFDGDLEVSTSRVRLLYV</sequence>
<evidence type="ECO:0000256" key="2">
    <source>
        <dbReference type="PIRNR" id="PIRNR037825"/>
    </source>
</evidence>
<dbReference type="GO" id="GO:0050953">
    <property type="term" value="P:sensory perception of light stimulus"/>
    <property type="evidence" value="ECO:0007669"/>
    <property type="project" value="InterPro"/>
</dbReference>
<organism evidence="4 5">
    <name type="scientific">Adineta ricciae</name>
    <name type="common">Rotifer</name>
    <dbReference type="NCBI Taxonomy" id="249248"/>
    <lineage>
        <taxon>Eukaryota</taxon>
        <taxon>Metazoa</taxon>
        <taxon>Spiralia</taxon>
        <taxon>Gnathifera</taxon>
        <taxon>Rotifera</taxon>
        <taxon>Eurotatoria</taxon>
        <taxon>Bdelloidea</taxon>
        <taxon>Adinetida</taxon>
        <taxon>Adinetidae</taxon>
        <taxon>Adineta</taxon>
    </lineage>
</organism>
<dbReference type="EMBL" id="CAJNOR010000630">
    <property type="protein sequence ID" value="CAF0967044.1"/>
    <property type="molecule type" value="Genomic_DNA"/>
</dbReference>
<feature type="domain" description="GMP phosphodiesterase delta subunit" evidence="3">
    <location>
        <begin position="12"/>
        <end position="152"/>
    </location>
</feature>
<dbReference type="AlphaFoldDB" id="A0A814EGI8"/>
<evidence type="ECO:0000256" key="1">
    <source>
        <dbReference type="ARBA" id="ARBA00008102"/>
    </source>
</evidence>
<dbReference type="InterPro" id="IPR014756">
    <property type="entry name" value="Ig_E-set"/>
</dbReference>
<dbReference type="InterPro" id="IPR037036">
    <property type="entry name" value="PDED_dom_sf"/>
</dbReference>
<dbReference type="Proteomes" id="UP000663828">
    <property type="component" value="Unassembled WGS sequence"/>
</dbReference>
<dbReference type="PANTHER" id="PTHR12976">
    <property type="entry name" value="RETINAL ROD RHODOPSIN-SENSITIVE CGMP 3',5'-CYCLIC PHOSPHODIESTERASE DELTA-SUBUNIT"/>
    <property type="match status" value="1"/>
</dbReference>
<keyword evidence="5" id="KW-1185">Reference proteome</keyword>
<dbReference type="GO" id="GO:0005737">
    <property type="term" value="C:cytoplasm"/>
    <property type="evidence" value="ECO:0007669"/>
    <property type="project" value="TreeGrafter"/>
</dbReference>
<evidence type="ECO:0000259" key="3">
    <source>
        <dbReference type="Pfam" id="PF05351"/>
    </source>
</evidence>
<name>A0A814EGI8_ADIRI</name>
<comment type="similarity">
    <text evidence="1 2">Belongs to the PDE6D/unc-119 family.</text>
</comment>
<accession>A0A814EGI8</accession>
<dbReference type="InterPro" id="IPR017287">
    <property type="entry name" value="Rhodop-sen_GMP-Pdiesterase_dsu"/>
</dbReference>
<dbReference type="SUPFAM" id="SSF81296">
    <property type="entry name" value="E set domains"/>
    <property type="match status" value="1"/>
</dbReference>
<dbReference type="Gene3D" id="2.70.50.40">
    <property type="entry name" value="GMP phosphodiesterase, delta subunit"/>
    <property type="match status" value="1"/>
</dbReference>
<gene>
    <name evidence="4" type="ORF">XAT740_LOCUS11465</name>
</gene>
<proteinExistence type="inferred from homology"/>
<dbReference type="InterPro" id="IPR008015">
    <property type="entry name" value="PDED_dom"/>
</dbReference>